<evidence type="ECO:0000313" key="1">
    <source>
        <dbReference type="EMBL" id="PKQ66052.1"/>
    </source>
</evidence>
<gene>
    <name evidence="1" type="ORF">Rain11_2481</name>
</gene>
<comment type="caution">
    <text evidence="1">The sequence shown here is derived from an EMBL/GenBank/DDBJ whole genome shotgun (WGS) entry which is preliminary data.</text>
</comment>
<keyword evidence="2" id="KW-1185">Reference proteome</keyword>
<dbReference type="Proteomes" id="UP000233387">
    <property type="component" value="Unassembled WGS sequence"/>
</dbReference>
<name>A0A2N3I6U3_9BACT</name>
<reference evidence="1 2" key="1">
    <citation type="submission" date="2017-06" db="EMBL/GenBank/DDBJ databases">
        <title>Raineya orbicola gen. nov., sp. nov. a slightly thermophilic bacterium of the phylum Bacteroidetes and the description of Raineyaceae fam. nov.</title>
        <authorList>
            <person name="Albuquerque L."/>
            <person name="Polonia A.R.M."/>
            <person name="Barroso C."/>
            <person name="Froufe H.J.C."/>
            <person name="Lage O."/>
            <person name="Lobo-Da-Cunha A."/>
            <person name="Egas C."/>
            <person name="Da Costa M.S."/>
        </authorList>
    </citation>
    <scope>NUCLEOTIDE SEQUENCE [LARGE SCALE GENOMIC DNA]</scope>
    <source>
        <strain evidence="1 2">SPSPC-11</strain>
    </source>
</reference>
<sequence>MLIQVTEKEAISVISVKVQAGRTEYKFLDQYLFKDRKIVGIYASNDYINNADVDNLQKKARLNLLETTGKWAIDGLKVCDLRTYATAFQIRSGKIAWEKSTLILETAPTPSEIDKVINLIVVYEK</sequence>
<protein>
    <submittedName>
        <fullName evidence="1">Uncharacterized protein</fullName>
    </submittedName>
</protein>
<dbReference type="AlphaFoldDB" id="A0A2N3I6U3"/>
<accession>A0A2N3I6U3</accession>
<proteinExistence type="predicted"/>
<evidence type="ECO:0000313" key="2">
    <source>
        <dbReference type="Proteomes" id="UP000233387"/>
    </source>
</evidence>
<organism evidence="1 2">
    <name type="scientific">Raineya orbicola</name>
    <dbReference type="NCBI Taxonomy" id="2016530"/>
    <lineage>
        <taxon>Bacteria</taxon>
        <taxon>Pseudomonadati</taxon>
        <taxon>Bacteroidota</taxon>
        <taxon>Cytophagia</taxon>
        <taxon>Cytophagales</taxon>
        <taxon>Raineyaceae</taxon>
        <taxon>Raineya</taxon>
    </lineage>
</organism>
<dbReference type="RefSeq" id="WP_101359740.1">
    <property type="nucleotide sequence ID" value="NZ_NKXO01000054.1"/>
</dbReference>
<dbReference type="EMBL" id="NKXO01000054">
    <property type="protein sequence ID" value="PKQ66052.1"/>
    <property type="molecule type" value="Genomic_DNA"/>
</dbReference>